<reference evidence="1" key="1">
    <citation type="submission" date="2019-10" db="EMBL/GenBank/DDBJ databases">
        <title>Bird 10,000 Genomes (B10K) Project - Family phase.</title>
        <authorList>
            <person name="Zhang G."/>
        </authorList>
    </citation>
    <scope>NUCLEOTIDE SEQUENCE</scope>
    <source>
        <strain evidence="1">B10K-DU-002-53</strain>
        <tissue evidence="1">Muscle</tissue>
    </source>
</reference>
<organism evidence="1 2">
    <name type="scientific">Pitta sordida</name>
    <name type="common">Hooded pitta</name>
    <dbReference type="NCBI Taxonomy" id="9163"/>
    <lineage>
        <taxon>Eukaryota</taxon>
        <taxon>Metazoa</taxon>
        <taxon>Chordata</taxon>
        <taxon>Craniata</taxon>
        <taxon>Vertebrata</taxon>
        <taxon>Euteleostomi</taxon>
        <taxon>Archelosauria</taxon>
        <taxon>Archosauria</taxon>
        <taxon>Dinosauria</taxon>
        <taxon>Saurischia</taxon>
        <taxon>Theropoda</taxon>
        <taxon>Coelurosauria</taxon>
        <taxon>Aves</taxon>
        <taxon>Neognathae</taxon>
        <taxon>Neoaves</taxon>
        <taxon>Telluraves</taxon>
        <taxon>Australaves</taxon>
        <taxon>Passeriformes</taxon>
        <taxon>Pittidae</taxon>
        <taxon>Pitta</taxon>
    </lineage>
</organism>
<feature type="non-terminal residue" evidence="1">
    <location>
        <position position="1"/>
    </location>
</feature>
<evidence type="ECO:0000313" key="1">
    <source>
        <dbReference type="EMBL" id="NWI94665.1"/>
    </source>
</evidence>
<dbReference type="AlphaFoldDB" id="A0A851FKG6"/>
<dbReference type="EMBL" id="WEKX01022183">
    <property type="protein sequence ID" value="NWI94665.1"/>
    <property type="molecule type" value="Genomic_DNA"/>
</dbReference>
<feature type="non-terminal residue" evidence="1">
    <location>
        <position position="171"/>
    </location>
</feature>
<evidence type="ECO:0000313" key="2">
    <source>
        <dbReference type="Proteomes" id="UP000633448"/>
    </source>
</evidence>
<name>A0A851FKG6_PITSO</name>
<comment type="caution">
    <text evidence="1">The sequence shown here is derived from an EMBL/GenBank/DDBJ whole genome shotgun (WGS) entry which is preliminary data.</text>
</comment>
<dbReference type="Proteomes" id="UP000633448">
    <property type="component" value="Unassembled WGS sequence"/>
</dbReference>
<dbReference type="OrthoDB" id="9214535at2759"/>
<proteinExistence type="predicted"/>
<sequence length="171" mass="19956">TREFLARGRQEKSIKSFRHCQISTETCSCIISNCPIVQDTRIKRHNYICGMLTDVVKKNNWVVFQEPHTWDEKNELYKPDLIFVKDGKAYVVDVTVWYEYYRSLFNNKMKVAANEKVKKYEHLHQQVRELTSARDVTFVGFPLGARGKGCSRNFELLSVLGLSKSRQEKTA</sequence>
<accession>A0A851FKG6</accession>
<protein>
    <submittedName>
        <fullName evidence="1">PO24 protein</fullName>
    </submittedName>
</protein>
<keyword evidence="2" id="KW-1185">Reference proteome</keyword>
<gene>
    <name evidence="1" type="primary">Po24</name>
    <name evidence="1" type="ORF">PITSOR_R04326</name>
</gene>